<dbReference type="InterPro" id="IPR052207">
    <property type="entry name" value="Max-like/E-box_TFs"/>
</dbReference>
<comment type="subunit">
    <text evidence="12">Efficient DNA binding requires dimerization with another bHLH protein. Binds DNA as a heterodimer with MAD1, MAD4, MNT, WBSCR14 and MLXIP. Can also bind DNA as a homodimer.</text>
</comment>
<protein>
    <recommendedName>
        <fullName evidence="13">Max-like protein X</fullName>
    </recommendedName>
    <alternativeName>
        <fullName evidence="14">Max-like bHLHZip protein</fullName>
    </alternativeName>
    <alternativeName>
        <fullName evidence="15">Protein BigMax</fullName>
    </alternativeName>
    <alternativeName>
        <fullName evidence="16">Transcription factor-like protein 4</fullName>
    </alternativeName>
</protein>
<organism evidence="20 21">
    <name type="scientific">Agrilus planipennis</name>
    <name type="common">Emerald ash borer</name>
    <name type="synonym">Agrilus marcopoli</name>
    <dbReference type="NCBI Taxonomy" id="224129"/>
    <lineage>
        <taxon>Eukaryota</taxon>
        <taxon>Metazoa</taxon>
        <taxon>Ecdysozoa</taxon>
        <taxon>Arthropoda</taxon>
        <taxon>Hexapoda</taxon>
        <taxon>Insecta</taxon>
        <taxon>Pterygota</taxon>
        <taxon>Neoptera</taxon>
        <taxon>Endopterygota</taxon>
        <taxon>Coleoptera</taxon>
        <taxon>Polyphaga</taxon>
        <taxon>Elateriformia</taxon>
        <taxon>Buprestoidea</taxon>
        <taxon>Buprestidae</taxon>
        <taxon>Agrilinae</taxon>
        <taxon>Agrilus</taxon>
    </lineage>
</organism>
<evidence type="ECO:0000256" key="14">
    <source>
        <dbReference type="ARBA" id="ARBA00076041"/>
    </source>
</evidence>
<dbReference type="PROSITE" id="PS50888">
    <property type="entry name" value="BHLH"/>
    <property type="match status" value="1"/>
</dbReference>
<dbReference type="GO" id="GO:0046983">
    <property type="term" value="F:protein dimerization activity"/>
    <property type="evidence" value="ECO:0007669"/>
    <property type="project" value="InterPro"/>
</dbReference>
<reference evidence="21" key="1">
    <citation type="submission" date="2025-08" db="UniProtKB">
        <authorList>
            <consortium name="RefSeq"/>
        </authorList>
    </citation>
    <scope>IDENTIFICATION</scope>
    <source>
        <tissue evidence="21">Entire body</tissue>
    </source>
</reference>
<keyword evidence="10" id="KW-0539">Nucleus</keyword>
<evidence type="ECO:0000256" key="4">
    <source>
        <dbReference type="ARBA" id="ARBA00022491"/>
    </source>
</evidence>
<dbReference type="GO" id="GO:0005737">
    <property type="term" value="C:cytoplasm"/>
    <property type="evidence" value="ECO:0007669"/>
    <property type="project" value="UniProtKB-SubCell"/>
</dbReference>
<dbReference type="Gene3D" id="4.10.280.10">
    <property type="entry name" value="Helix-loop-helix DNA-binding domain"/>
    <property type="match status" value="1"/>
</dbReference>
<dbReference type="OrthoDB" id="5778525at2759"/>
<dbReference type="GeneID" id="108739661"/>
<keyword evidence="3" id="KW-0963">Cytoplasm</keyword>
<evidence type="ECO:0000256" key="13">
    <source>
        <dbReference type="ARBA" id="ARBA00071251"/>
    </source>
</evidence>
<feature type="compositionally biased region" description="Polar residues" evidence="18">
    <location>
        <begin position="1"/>
        <end position="13"/>
    </location>
</feature>
<evidence type="ECO:0000256" key="15">
    <source>
        <dbReference type="ARBA" id="ARBA00079081"/>
    </source>
</evidence>
<evidence type="ECO:0000256" key="10">
    <source>
        <dbReference type="ARBA" id="ARBA00023242"/>
    </source>
</evidence>
<feature type="coiled-coil region" evidence="17">
    <location>
        <begin position="127"/>
        <end position="154"/>
    </location>
</feature>
<keyword evidence="17" id="KW-0175">Coiled coil</keyword>
<evidence type="ECO:0000256" key="18">
    <source>
        <dbReference type="SAM" id="MobiDB-lite"/>
    </source>
</evidence>
<comment type="function">
    <text evidence="11">Transcription regulator. Forms a sequence-specific DNA-binding protein complex with MAD1, MAD4, MNT, WBSCR14 and MLXIP which recognizes the core sequence 5'-CACGTG-3'. The TCFL4-MAD1, TCFL4-MAD4, TCFL4-WBSCR14 complexes are transcriptional repressors. Plays a role in transcriptional activation of glycolytic target genes. Involved in glucose-responsive gene regulation.</text>
</comment>
<keyword evidence="8" id="KW-0010">Activator</keyword>
<dbReference type="GO" id="GO:0045944">
    <property type="term" value="P:positive regulation of transcription by RNA polymerase II"/>
    <property type="evidence" value="ECO:0007669"/>
    <property type="project" value="UniProtKB-ARBA"/>
</dbReference>
<dbReference type="GO" id="GO:0140297">
    <property type="term" value="F:DNA-binding transcription factor binding"/>
    <property type="evidence" value="ECO:0007669"/>
    <property type="project" value="UniProtKB-ARBA"/>
</dbReference>
<evidence type="ECO:0000256" key="16">
    <source>
        <dbReference type="ARBA" id="ARBA00082933"/>
    </source>
</evidence>
<dbReference type="Pfam" id="PF00010">
    <property type="entry name" value="HLH"/>
    <property type="match status" value="1"/>
</dbReference>
<evidence type="ECO:0000256" key="17">
    <source>
        <dbReference type="SAM" id="Coils"/>
    </source>
</evidence>
<proteinExistence type="predicted"/>
<evidence type="ECO:0000313" key="20">
    <source>
        <dbReference type="Proteomes" id="UP000192223"/>
    </source>
</evidence>
<evidence type="ECO:0000256" key="3">
    <source>
        <dbReference type="ARBA" id="ARBA00022490"/>
    </source>
</evidence>
<sequence>MDKSISVNSNDFNYGQRIDGRIKSETNSPLSREQLNKRSSSLGNIRNSSASTHNTADEEDEIENKTSPLSYKERRREAHTQAEQKRRDAIKKGYDTLQELVPTCQQTDSSGYKLSKATVLQKSIDYIQYLHQQKKKQEEERNALRKEVVALQIMQTNYEQIVRAQQAQPGQTEMRVSDEVKFSVFQLIMEQLFVTFSSVSVSNFRELSAGVFSWLEEYCKPQTLKDTVFRVLQRHNKDFNQQRDLQTN</sequence>
<dbReference type="CDD" id="cd19687">
    <property type="entry name" value="bHLHzip_Mlx"/>
    <property type="match status" value="1"/>
</dbReference>
<dbReference type="FunFam" id="4.10.280.10:FF:000037">
    <property type="entry name" value="max-like protein X isoform X2"/>
    <property type="match status" value="1"/>
</dbReference>
<evidence type="ECO:0000256" key="2">
    <source>
        <dbReference type="ARBA" id="ARBA00004496"/>
    </source>
</evidence>
<keyword evidence="7" id="KW-0238">DNA-binding</keyword>
<feature type="region of interest" description="Disordered" evidence="18">
    <location>
        <begin position="1"/>
        <end position="86"/>
    </location>
</feature>
<comment type="subcellular location">
    <subcellularLocation>
        <location evidence="2">Cytoplasm</location>
    </subcellularLocation>
    <subcellularLocation>
        <location evidence="1">Nucleus</location>
    </subcellularLocation>
</comment>
<evidence type="ECO:0000259" key="19">
    <source>
        <dbReference type="PROSITE" id="PS50888"/>
    </source>
</evidence>
<dbReference type="SUPFAM" id="SSF47459">
    <property type="entry name" value="HLH, helix-loop-helix DNA-binding domain"/>
    <property type="match status" value="1"/>
</dbReference>
<feature type="compositionally biased region" description="Basic and acidic residues" evidence="18">
    <location>
        <begin position="71"/>
        <end position="86"/>
    </location>
</feature>
<dbReference type="SMART" id="SM00353">
    <property type="entry name" value="HLH"/>
    <property type="match status" value="1"/>
</dbReference>
<dbReference type="PANTHER" id="PTHR15741:SF25">
    <property type="entry name" value="MAX-LIKE PROTEIN X"/>
    <property type="match status" value="1"/>
</dbReference>
<keyword evidence="20" id="KW-1185">Reference proteome</keyword>
<keyword evidence="6" id="KW-0805">Transcription regulation</keyword>
<evidence type="ECO:0000256" key="11">
    <source>
        <dbReference type="ARBA" id="ARBA00053727"/>
    </source>
</evidence>
<evidence type="ECO:0000256" key="1">
    <source>
        <dbReference type="ARBA" id="ARBA00004123"/>
    </source>
</evidence>
<keyword evidence="5" id="KW-0597">Phosphoprotein</keyword>
<dbReference type="AlphaFoldDB" id="A0A7F5R1R8"/>
<dbReference type="InterPro" id="IPR036638">
    <property type="entry name" value="HLH_DNA-bd_sf"/>
</dbReference>
<dbReference type="GO" id="GO:0005654">
    <property type="term" value="C:nucleoplasm"/>
    <property type="evidence" value="ECO:0007669"/>
    <property type="project" value="UniProtKB-ARBA"/>
</dbReference>
<dbReference type="FunCoup" id="A0A7F5R1R8">
    <property type="interactions" value="556"/>
</dbReference>
<keyword evidence="9" id="KW-0804">Transcription</keyword>
<dbReference type="PANTHER" id="PTHR15741">
    <property type="entry name" value="BASIC HELIX-LOOP-HELIX ZIP TRANSCRIPTION FACTOR"/>
    <property type="match status" value="1"/>
</dbReference>
<evidence type="ECO:0000256" key="6">
    <source>
        <dbReference type="ARBA" id="ARBA00023015"/>
    </source>
</evidence>
<dbReference type="GO" id="GO:0000981">
    <property type="term" value="F:DNA-binding transcription factor activity, RNA polymerase II-specific"/>
    <property type="evidence" value="ECO:0007669"/>
    <property type="project" value="TreeGrafter"/>
</dbReference>
<feature type="domain" description="BHLH" evidence="19">
    <location>
        <begin position="74"/>
        <end position="130"/>
    </location>
</feature>
<evidence type="ECO:0000313" key="21">
    <source>
        <dbReference type="RefSeq" id="XP_025829102.1"/>
    </source>
</evidence>
<dbReference type="KEGG" id="apln:108739661"/>
<dbReference type="RefSeq" id="XP_025829102.1">
    <property type="nucleotide sequence ID" value="XM_025973317.1"/>
</dbReference>
<evidence type="ECO:0000256" key="9">
    <source>
        <dbReference type="ARBA" id="ARBA00023163"/>
    </source>
</evidence>
<evidence type="ECO:0000256" key="5">
    <source>
        <dbReference type="ARBA" id="ARBA00022553"/>
    </source>
</evidence>
<gene>
    <name evidence="21" type="primary">LOC108739661</name>
</gene>
<accession>A0A7F5R1R8</accession>
<keyword evidence="4" id="KW-0678">Repressor</keyword>
<evidence type="ECO:0000256" key="12">
    <source>
        <dbReference type="ARBA" id="ARBA00065416"/>
    </source>
</evidence>
<feature type="compositionally biased region" description="Polar residues" evidence="18">
    <location>
        <begin position="25"/>
        <end position="54"/>
    </location>
</feature>
<name>A0A7F5R1R8_AGRPL</name>
<dbReference type="Proteomes" id="UP000192223">
    <property type="component" value="Unplaced"/>
</dbReference>
<dbReference type="GO" id="GO:0000978">
    <property type="term" value="F:RNA polymerase II cis-regulatory region sequence-specific DNA binding"/>
    <property type="evidence" value="ECO:0007669"/>
    <property type="project" value="TreeGrafter"/>
</dbReference>
<dbReference type="InParanoid" id="A0A7F5R1R8"/>
<evidence type="ECO:0000256" key="8">
    <source>
        <dbReference type="ARBA" id="ARBA00023159"/>
    </source>
</evidence>
<dbReference type="CTD" id="43293"/>
<dbReference type="InterPro" id="IPR011598">
    <property type="entry name" value="bHLH_dom"/>
</dbReference>
<evidence type="ECO:0000256" key="7">
    <source>
        <dbReference type="ARBA" id="ARBA00023125"/>
    </source>
</evidence>